<dbReference type="PANTHER" id="PTHR43510">
    <property type="entry name" value="AMINOTRANSFERASE FUNCTION, HYPOTHETICAL (EUROFUNG)"/>
    <property type="match status" value="1"/>
</dbReference>
<reference evidence="1" key="1">
    <citation type="submission" date="2019-08" db="EMBL/GenBank/DDBJ databases">
        <authorList>
            <person name="Kucharzyk K."/>
            <person name="Murdoch R.W."/>
            <person name="Higgins S."/>
            <person name="Loffler F."/>
        </authorList>
    </citation>
    <scope>NUCLEOTIDE SEQUENCE</scope>
</reference>
<dbReference type="Gene3D" id="3.90.1150.10">
    <property type="entry name" value="Aspartate Aminotransferase, domain 1"/>
    <property type="match status" value="1"/>
</dbReference>
<gene>
    <name evidence="1" type="ORF">SDC9_189714</name>
</gene>
<sequence length="96" mass="11074">MLDNLDLAEKFFKKHKKILHWIQPNGGSTAFPQLKRPFDVTEMCEKAMNEKELLIIGERAFGLDTNNFRLGLGRRDFKEALGVFSEIIEDMEKSVS</sequence>
<dbReference type="SUPFAM" id="SSF53383">
    <property type="entry name" value="PLP-dependent transferases"/>
    <property type="match status" value="1"/>
</dbReference>
<evidence type="ECO:0008006" key="2">
    <source>
        <dbReference type="Google" id="ProtNLM"/>
    </source>
</evidence>
<evidence type="ECO:0000313" key="1">
    <source>
        <dbReference type="EMBL" id="MPN42158.1"/>
    </source>
</evidence>
<dbReference type="EMBL" id="VSSQ01099695">
    <property type="protein sequence ID" value="MPN42158.1"/>
    <property type="molecule type" value="Genomic_DNA"/>
</dbReference>
<dbReference type="InterPro" id="IPR015424">
    <property type="entry name" value="PyrdxlP-dep_Trfase"/>
</dbReference>
<dbReference type="InterPro" id="IPR015422">
    <property type="entry name" value="PyrdxlP-dep_Trfase_small"/>
</dbReference>
<protein>
    <recommendedName>
        <fullName evidence="2">Aminotransferase class I/classII domain-containing protein</fullName>
    </recommendedName>
</protein>
<organism evidence="1">
    <name type="scientific">bioreactor metagenome</name>
    <dbReference type="NCBI Taxonomy" id="1076179"/>
    <lineage>
        <taxon>unclassified sequences</taxon>
        <taxon>metagenomes</taxon>
        <taxon>ecological metagenomes</taxon>
    </lineage>
</organism>
<comment type="caution">
    <text evidence="1">The sequence shown here is derived from an EMBL/GenBank/DDBJ whole genome shotgun (WGS) entry which is preliminary data.</text>
</comment>
<dbReference type="AlphaFoldDB" id="A0A645HSY1"/>
<accession>A0A645HSY1</accession>
<proteinExistence type="predicted"/>
<dbReference type="PANTHER" id="PTHR43510:SF1">
    <property type="entry name" value="AMINOTRANSFERASE FUNCTION, HYPOTHETICAL (EUROFUNG)"/>
    <property type="match status" value="1"/>
</dbReference>
<name>A0A645HSY1_9ZZZZ</name>